<dbReference type="RefSeq" id="WP_013897954.1">
    <property type="nucleotide sequence ID" value="NC_015676.1"/>
</dbReference>
<keyword evidence="2" id="KW-1185">Reference proteome</keyword>
<gene>
    <name evidence="1" type="ordered locus">Mzhil_0648</name>
</gene>
<accession>F7XQL2</accession>
<dbReference type="NCBIfam" id="TIGR04209">
    <property type="entry name" value="sarcinarray"/>
    <property type="match status" value="1"/>
</dbReference>
<reference evidence="1" key="1">
    <citation type="submission" date="2010-07" db="EMBL/GenBank/DDBJ databases">
        <title>The complete genome of Methanosalsum zhilinae DSM 4017.</title>
        <authorList>
            <consortium name="US DOE Joint Genome Institute (JGI-PGF)"/>
            <person name="Lucas S."/>
            <person name="Copeland A."/>
            <person name="Lapidus A."/>
            <person name="Glavina del Rio T."/>
            <person name="Dalin E."/>
            <person name="Tice H."/>
            <person name="Bruce D."/>
            <person name="Goodwin L."/>
            <person name="Pitluck S."/>
            <person name="Kyrpides N."/>
            <person name="Mavromatis K."/>
            <person name="Ovchinnikova G."/>
            <person name="Daligault H."/>
            <person name="Detter J.C."/>
            <person name="Han C."/>
            <person name="Tapia R."/>
            <person name="Larimer F."/>
            <person name="Land M."/>
            <person name="Hauser L."/>
            <person name="Markowitz V."/>
            <person name="Cheng J.-F."/>
            <person name="Hugenholtz P."/>
            <person name="Woyke T."/>
            <person name="Wu D."/>
            <person name="Spring S."/>
            <person name="Schueler E."/>
            <person name="Brambilla E."/>
            <person name="Klenk H.-P."/>
            <person name="Eisen J.A."/>
        </authorList>
    </citation>
    <scope>NUCLEOTIDE SEQUENCE</scope>
    <source>
        <strain evidence="1">DSM 4017</strain>
    </source>
</reference>
<dbReference type="EMBL" id="CP002101">
    <property type="protein sequence ID" value="AEH60515.1"/>
    <property type="molecule type" value="Genomic_DNA"/>
</dbReference>
<sequence precursor="true">MKVNKICIFIVALTLLIFLCTPISSSSNKPGDIQVYYNGVHLPGDNVAEPTLKIGEPFNVRINFTVYGDYKIYVKLDDYGDNYFVVQDGPSPVGIYSDVILRSDECHAFEWTVYPTDKWAGGFIPLDFHYSMVERGNHVPVAHGAFTVAYPYISHEHYDEEPDINRSKIPSDKFNQNSLFRTALSLIRSLPDIIWINRGINVI</sequence>
<dbReference type="KEGG" id="mzh:Mzhil_0648"/>
<dbReference type="InterPro" id="IPR026476">
    <property type="entry name" value="Sarcinarray_fam"/>
</dbReference>
<dbReference type="OrthoDB" id="136204at2157"/>
<evidence type="ECO:0000313" key="1">
    <source>
        <dbReference type="EMBL" id="AEH60515.1"/>
    </source>
</evidence>
<evidence type="ECO:0000313" key="2">
    <source>
        <dbReference type="Proteomes" id="UP000006622"/>
    </source>
</evidence>
<dbReference type="STRING" id="679901.Mzhil_0648"/>
<dbReference type="HOGENOM" id="CLU_086259_0_0_2"/>
<organism evidence="1 2">
    <name type="scientific">Methanosalsum zhilinae (strain DSM 4017 / NBRC 107636 / OCM 62 / WeN5)</name>
    <name type="common">Methanohalophilus zhilinae</name>
    <dbReference type="NCBI Taxonomy" id="679901"/>
    <lineage>
        <taxon>Archaea</taxon>
        <taxon>Methanobacteriati</taxon>
        <taxon>Methanobacteriota</taxon>
        <taxon>Stenosarchaea group</taxon>
        <taxon>Methanomicrobia</taxon>
        <taxon>Methanosarcinales</taxon>
        <taxon>Methanosarcinaceae</taxon>
        <taxon>Methanosalsum</taxon>
    </lineage>
</organism>
<name>F7XQL2_METZD</name>
<protein>
    <submittedName>
        <fullName evidence="1">Uncharacterized protein</fullName>
    </submittedName>
</protein>
<dbReference type="AlphaFoldDB" id="F7XQL2"/>
<proteinExistence type="predicted"/>
<dbReference type="GeneID" id="10822259"/>
<dbReference type="Proteomes" id="UP000006622">
    <property type="component" value="Chromosome"/>
</dbReference>